<feature type="region of interest" description="Disordered" evidence="1">
    <location>
        <begin position="184"/>
        <end position="221"/>
    </location>
</feature>
<accession>A0A829HLW2</accession>
<gene>
    <name evidence="3" type="ORF">J108_23645</name>
</gene>
<reference evidence="3 4" key="1">
    <citation type="journal article" date="2013" name="Genome Announc.">
        <title>Genome Sequence of an Epidemic Isolate of Mycobacterium abscessus subsp. bolletii from Rio de Janeiro, Brazil.</title>
        <authorList>
            <person name="Davidson R.M."/>
            <person name="Reynolds P.R."/>
            <person name="Farias-Hesson E."/>
            <person name="Duarte R.S."/>
            <person name="Jackson M."/>
            <person name="Strong M."/>
        </authorList>
    </citation>
    <scope>NUCLEOTIDE SEQUENCE [LARGE SCALE GENOMIC DNA]</scope>
    <source>
        <strain evidence="3 4">CRM-0020</strain>
    </source>
</reference>
<dbReference type="AlphaFoldDB" id="A0A829HLW2"/>
<evidence type="ECO:0000256" key="2">
    <source>
        <dbReference type="SAM" id="Phobius"/>
    </source>
</evidence>
<organism evidence="3 4">
    <name type="scientific">Mycobacteroides abscessus subsp. bolletii CRM-0020</name>
    <dbReference type="NCBI Taxonomy" id="1306401"/>
    <lineage>
        <taxon>Bacteria</taxon>
        <taxon>Bacillati</taxon>
        <taxon>Actinomycetota</taxon>
        <taxon>Actinomycetes</taxon>
        <taxon>Mycobacteriales</taxon>
        <taxon>Mycobacteriaceae</taxon>
        <taxon>Mycobacteroides</taxon>
        <taxon>Mycobacteroides abscessus</taxon>
    </lineage>
</organism>
<evidence type="ECO:0000313" key="3">
    <source>
        <dbReference type="EMBL" id="EPQ21007.1"/>
    </source>
</evidence>
<dbReference type="Proteomes" id="UP000014969">
    <property type="component" value="Unassembled WGS sequence"/>
</dbReference>
<keyword evidence="2" id="KW-0812">Transmembrane</keyword>
<dbReference type="RefSeq" id="WP_020724498.1">
    <property type="nucleotide sequence ID" value="NZ_ATFQ01000040.1"/>
</dbReference>
<feature type="transmembrane region" description="Helical" evidence="2">
    <location>
        <begin position="69"/>
        <end position="90"/>
    </location>
</feature>
<keyword evidence="2" id="KW-1133">Transmembrane helix</keyword>
<feature type="transmembrane region" description="Helical" evidence="2">
    <location>
        <begin position="111"/>
        <end position="132"/>
    </location>
</feature>
<feature type="transmembrane region" description="Helical" evidence="2">
    <location>
        <begin position="144"/>
        <end position="163"/>
    </location>
</feature>
<sequence>MFLDLDEPISLYRARERGIWCINHAGPWMFQRRRGQLMFRADDEADHMVHGVALDTHVDGLPESIWFRWSWELIVTGILGLLYPVAWPVGRELYRYHTRMVEARRLATPPIVAMTWTATFLAALFTVFMLGMHDAMFGAGAGFGRMYVMPWLLAQIAGIFWWAGMYGRLEGWLAIPGSTEFWPKEPDQLPGAANFDPIPARPMRPEAPGGERRPPQARRRH</sequence>
<proteinExistence type="predicted"/>
<evidence type="ECO:0000256" key="1">
    <source>
        <dbReference type="SAM" id="MobiDB-lite"/>
    </source>
</evidence>
<comment type="caution">
    <text evidence="3">The sequence shown here is derived from an EMBL/GenBank/DDBJ whole genome shotgun (WGS) entry which is preliminary data.</text>
</comment>
<keyword evidence="2" id="KW-0472">Membrane</keyword>
<name>A0A829HLW2_9MYCO</name>
<protein>
    <submittedName>
        <fullName evidence="3">Uncharacterized protein</fullName>
    </submittedName>
</protein>
<evidence type="ECO:0000313" key="4">
    <source>
        <dbReference type="Proteomes" id="UP000014969"/>
    </source>
</evidence>
<dbReference type="EMBL" id="ATFQ01000040">
    <property type="protein sequence ID" value="EPQ21007.1"/>
    <property type="molecule type" value="Genomic_DNA"/>
</dbReference>